<evidence type="ECO:0000256" key="8">
    <source>
        <dbReference type="ARBA" id="ARBA00047984"/>
    </source>
</evidence>
<gene>
    <name evidence="16" type="ORF">E4633_03180</name>
</gene>
<dbReference type="PANTHER" id="PTHR47959:SF17">
    <property type="entry name" value="ATP-DEPENDENT RNA HELICASE DEAD BOX FAMILY"/>
    <property type="match status" value="1"/>
</dbReference>
<dbReference type="InterPro" id="IPR000629">
    <property type="entry name" value="RNA-helicase_DEAD-box_CS"/>
</dbReference>
<dbReference type="EC" id="3.6.4.13" evidence="1"/>
<dbReference type="GO" id="GO:0042255">
    <property type="term" value="P:ribosome assembly"/>
    <property type="evidence" value="ECO:0007669"/>
    <property type="project" value="UniProtKB-ARBA"/>
</dbReference>
<organism evidence="16 17">
    <name type="scientific">Geomonas terrae</name>
    <dbReference type="NCBI Taxonomy" id="2562681"/>
    <lineage>
        <taxon>Bacteria</taxon>
        <taxon>Pseudomonadati</taxon>
        <taxon>Thermodesulfobacteriota</taxon>
        <taxon>Desulfuromonadia</taxon>
        <taxon>Geobacterales</taxon>
        <taxon>Geobacteraceae</taxon>
        <taxon>Geomonas</taxon>
    </lineage>
</organism>
<feature type="short sequence motif" description="Q motif" evidence="10">
    <location>
        <begin position="1"/>
        <end position="29"/>
    </location>
</feature>
<reference evidence="16 17" key="1">
    <citation type="submission" date="2019-04" db="EMBL/GenBank/DDBJ databases">
        <title>Geobacter oryzae sp. nov., ferric-reducing bacteria isolated from paddy soil.</title>
        <authorList>
            <person name="Xu Z."/>
            <person name="Masuda Y."/>
            <person name="Itoh H."/>
            <person name="Senoo K."/>
        </authorList>
    </citation>
    <scope>NUCLEOTIDE SEQUENCE [LARGE SCALE GENOMIC DNA]</scope>
    <source>
        <strain evidence="16 17">Red111</strain>
    </source>
</reference>
<dbReference type="PROSITE" id="PS00039">
    <property type="entry name" value="DEAD_ATP_HELICASE"/>
    <property type="match status" value="1"/>
</dbReference>
<dbReference type="SUPFAM" id="SSF52540">
    <property type="entry name" value="P-loop containing nucleoside triphosphate hydrolases"/>
    <property type="match status" value="1"/>
</dbReference>
<dbReference type="Pfam" id="PF00271">
    <property type="entry name" value="Helicase_C"/>
    <property type="match status" value="1"/>
</dbReference>
<keyword evidence="6 11" id="KW-0067">ATP-binding</keyword>
<dbReference type="FunFam" id="3.40.50.300:FF:000108">
    <property type="entry name" value="ATP-dependent RNA helicase RhlE"/>
    <property type="match status" value="1"/>
</dbReference>
<evidence type="ECO:0000259" key="14">
    <source>
        <dbReference type="PROSITE" id="PS51194"/>
    </source>
</evidence>
<dbReference type="GO" id="GO:0003724">
    <property type="term" value="F:RNA helicase activity"/>
    <property type="evidence" value="ECO:0007669"/>
    <property type="project" value="UniProtKB-EC"/>
</dbReference>
<dbReference type="GO" id="GO:0005524">
    <property type="term" value="F:ATP binding"/>
    <property type="evidence" value="ECO:0007669"/>
    <property type="project" value="UniProtKB-KW"/>
</dbReference>
<keyword evidence="2" id="KW-0963">Cytoplasm</keyword>
<dbReference type="InterPro" id="IPR014014">
    <property type="entry name" value="RNA_helicase_DEAD_Q_motif"/>
</dbReference>
<dbReference type="InterPro" id="IPR044742">
    <property type="entry name" value="DEAD/DEAH_RhlB"/>
</dbReference>
<dbReference type="InterPro" id="IPR011545">
    <property type="entry name" value="DEAD/DEAH_box_helicase_dom"/>
</dbReference>
<dbReference type="GO" id="GO:0005829">
    <property type="term" value="C:cytosol"/>
    <property type="evidence" value="ECO:0007669"/>
    <property type="project" value="TreeGrafter"/>
</dbReference>
<evidence type="ECO:0000256" key="9">
    <source>
        <dbReference type="ARBA" id="ARBA00074363"/>
    </source>
</evidence>
<dbReference type="Proteomes" id="UP000306416">
    <property type="component" value="Unassembled WGS sequence"/>
</dbReference>
<comment type="similarity">
    <text evidence="7 11">Belongs to the DEAD box helicase family.</text>
</comment>
<dbReference type="GO" id="GO:0003676">
    <property type="term" value="F:nucleic acid binding"/>
    <property type="evidence" value="ECO:0007669"/>
    <property type="project" value="InterPro"/>
</dbReference>
<dbReference type="PROSITE" id="PS51194">
    <property type="entry name" value="HELICASE_CTER"/>
    <property type="match status" value="1"/>
</dbReference>
<dbReference type="RefSeq" id="WP_135868810.1">
    <property type="nucleotide sequence ID" value="NZ_SRSC01000001.1"/>
</dbReference>
<dbReference type="EMBL" id="SRSC01000001">
    <property type="protein sequence ID" value="TGU74480.1"/>
    <property type="molecule type" value="Genomic_DNA"/>
</dbReference>
<evidence type="ECO:0000256" key="2">
    <source>
        <dbReference type="ARBA" id="ARBA00022490"/>
    </source>
</evidence>
<feature type="domain" description="Helicase ATP-binding" evidence="13">
    <location>
        <begin position="32"/>
        <end position="206"/>
    </location>
</feature>
<dbReference type="InterPro" id="IPR050079">
    <property type="entry name" value="DEAD_box_RNA_helicase"/>
</dbReference>
<evidence type="ECO:0000256" key="4">
    <source>
        <dbReference type="ARBA" id="ARBA00022801"/>
    </source>
</evidence>
<evidence type="ECO:0000313" key="17">
    <source>
        <dbReference type="Proteomes" id="UP000306416"/>
    </source>
</evidence>
<keyword evidence="3 11" id="KW-0547">Nucleotide-binding</keyword>
<dbReference type="PROSITE" id="PS51195">
    <property type="entry name" value="Q_MOTIF"/>
    <property type="match status" value="1"/>
</dbReference>
<evidence type="ECO:0000259" key="15">
    <source>
        <dbReference type="PROSITE" id="PS51195"/>
    </source>
</evidence>
<dbReference type="GO" id="GO:0009266">
    <property type="term" value="P:response to temperature stimulus"/>
    <property type="evidence" value="ECO:0007669"/>
    <property type="project" value="UniProtKB-ARBA"/>
</dbReference>
<evidence type="ECO:0000313" key="16">
    <source>
        <dbReference type="EMBL" id="TGU74480.1"/>
    </source>
</evidence>
<dbReference type="GO" id="GO:0016787">
    <property type="term" value="F:hydrolase activity"/>
    <property type="evidence" value="ECO:0007669"/>
    <property type="project" value="UniProtKB-KW"/>
</dbReference>
<dbReference type="InterPro" id="IPR001650">
    <property type="entry name" value="Helicase_C-like"/>
</dbReference>
<feature type="domain" description="Helicase C-terminal" evidence="14">
    <location>
        <begin position="234"/>
        <end position="379"/>
    </location>
</feature>
<evidence type="ECO:0000256" key="11">
    <source>
        <dbReference type="RuleBase" id="RU000492"/>
    </source>
</evidence>
<dbReference type="Gene3D" id="3.40.50.300">
    <property type="entry name" value="P-loop containing nucleotide triphosphate hydrolases"/>
    <property type="match status" value="2"/>
</dbReference>
<proteinExistence type="inferred from homology"/>
<evidence type="ECO:0000256" key="3">
    <source>
        <dbReference type="ARBA" id="ARBA00022741"/>
    </source>
</evidence>
<dbReference type="InterPro" id="IPR014001">
    <property type="entry name" value="Helicase_ATP-bd"/>
</dbReference>
<dbReference type="PROSITE" id="PS51192">
    <property type="entry name" value="HELICASE_ATP_BIND_1"/>
    <property type="match status" value="1"/>
</dbReference>
<evidence type="ECO:0000256" key="12">
    <source>
        <dbReference type="SAM" id="MobiDB-lite"/>
    </source>
</evidence>
<sequence>MSFEALKLSAPLVKAINACGYTEPTPIQAESIPLALSGRDLIGSAQTGTGKTASFVLPALERLLVPSPVRGKGPRVLVLTPTRELAIQVVDAIRTYGKFMRVRCGSILGGMPYRDQMMLLSSPVDIIVATPGRLIDHLDRRTINFSRLEMLVLDEADRMLDMGFSEDVDRIAAAAPTERQTLLFTATMDDAMAKLAQRLLKDPVRVAVDVTQVTNLQIEQRLHVTDDMRHKNRLLQHLVSDASVTKAIIFSATKKDADQLAFELYSQGHAAAALHGDMSQGARNKTITNMRRGKVRLLVATDVAARGLDVSGISHVINYDLPKFAEDYVHRIGRTGRAGATGIAISFCSMNEVAYLDRIERLTGKPLPQHVIEGFEPTRPLRRNNGGPGARKGRPGFDPRKKPFGAKGRPGQNERPGHGGRPGQGGRPAPAGRSGRRDAQVVVEYRRGRDGAGN</sequence>
<evidence type="ECO:0000256" key="5">
    <source>
        <dbReference type="ARBA" id="ARBA00022806"/>
    </source>
</evidence>
<dbReference type="AlphaFoldDB" id="A0A4S1CMH2"/>
<feature type="region of interest" description="Disordered" evidence="12">
    <location>
        <begin position="370"/>
        <end position="454"/>
    </location>
</feature>
<evidence type="ECO:0000256" key="1">
    <source>
        <dbReference type="ARBA" id="ARBA00012552"/>
    </source>
</evidence>
<dbReference type="SMART" id="SM00490">
    <property type="entry name" value="HELICc"/>
    <property type="match status" value="1"/>
</dbReference>
<dbReference type="PANTHER" id="PTHR47959">
    <property type="entry name" value="ATP-DEPENDENT RNA HELICASE RHLE-RELATED"/>
    <property type="match status" value="1"/>
</dbReference>
<keyword evidence="4 11" id="KW-0378">Hydrolase</keyword>
<evidence type="ECO:0000256" key="10">
    <source>
        <dbReference type="PROSITE-ProRule" id="PRU00552"/>
    </source>
</evidence>
<feature type="domain" description="DEAD-box RNA helicase Q" evidence="15">
    <location>
        <begin position="1"/>
        <end position="29"/>
    </location>
</feature>
<name>A0A4S1CMH2_9BACT</name>
<evidence type="ECO:0000259" key="13">
    <source>
        <dbReference type="PROSITE" id="PS51192"/>
    </source>
</evidence>
<accession>A0A4S1CMH2</accession>
<keyword evidence="5 11" id="KW-0347">Helicase</keyword>
<keyword evidence="17" id="KW-1185">Reference proteome</keyword>
<evidence type="ECO:0000256" key="6">
    <source>
        <dbReference type="ARBA" id="ARBA00022840"/>
    </source>
</evidence>
<evidence type="ECO:0000256" key="7">
    <source>
        <dbReference type="ARBA" id="ARBA00038437"/>
    </source>
</evidence>
<comment type="caution">
    <text evidence="16">The sequence shown here is derived from an EMBL/GenBank/DDBJ whole genome shotgun (WGS) entry which is preliminary data.</text>
</comment>
<dbReference type="CDD" id="cd00268">
    <property type="entry name" value="DEADc"/>
    <property type="match status" value="1"/>
</dbReference>
<dbReference type="InterPro" id="IPR027417">
    <property type="entry name" value="P-loop_NTPase"/>
</dbReference>
<comment type="catalytic activity">
    <reaction evidence="8">
        <text>ATP + H2O = ADP + phosphate + H(+)</text>
        <dbReference type="Rhea" id="RHEA:13065"/>
        <dbReference type="ChEBI" id="CHEBI:15377"/>
        <dbReference type="ChEBI" id="CHEBI:15378"/>
        <dbReference type="ChEBI" id="CHEBI:30616"/>
        <dbReference type="ChEBI" id="CHEBI:43474"/>
        <dbReference type="ChEBI" id="CHEBI:456216"/>
        <dbReference type="EC" id="3.6.4.13"/>
    </reaction>
</comment>
<feature type="compositionally biased region" description="Basic and acidic residues" evidence="12">
    <location>
        <begin position="435"/>
        <end position="454"/>
    </location>
</feature>
<dbReference type="Pfam" id="PF00270">
    <property type="entry name" value="DEAD"/>
    <property type="match status" value="1"/>
</dbReference>
<protein>
    <recommendedName>
        <fullName evidence="9">DEAD-box ATP-dependent RNA helicase RhpA</fullName>
        <ecNumber evidence="1">3.6.4.13</ecNumber>
    </recommendedName>
</protein>
<dbReference type="SMART" id="SM00487">
    <property type="entry name" value="DEXDc"/>
    <property type="match status" value="1"/>
</dbReference>
<dbReference type="CDD" id="cd18787">
    <property type="entry name" value="SF2_C_DEAD"/>
    <property type="match status" value="1"/>
</dbReference>